<dbReference type="InterPro" id="IPR003317">
    <property type="entry name" value="Cyt-d_oxidase_su2"/>
</dbReference>
<evidence type="ECO:0000256" key="4">
    <source>
        <dbReference type="ARBA" id="ARBA00022692"/>
    </source>
</evidence>
<feature type="transmembrane region" description="Helical" evidence="7">
    <location>
        <begin position="162"/>
        <end position="186"/>
    </location>
</feature>
<keyword evidence="3" id="KW-1003">Cell membrane</keyword>
<dbReference type="GO" id="GO:0005886">
    <property type="term" value="C:plasma membrane"/>
    <property type="evidence" value="ECO:0007669"/>
    <property type="project" value="UniProtKB-SubCell"/>
</dbReference>
<evidence type="ECO:0000256" key="7">
    <source>
        <dbReference type="SAM" id="Phobius"/>
    </source>
</evidence>
<feature type="transmembrane region" description="Helical" evidence="7">
    <location>
        <begin position="6"/>
        <end position="33"/>
    </location>
</feature>
<feature type="transmembrane region" description="Helical" evidence="7">
    <location>
        <begin position="54"/>
        <end position="74"/>
    </location>
</feature>
<reference evidence="8 10" key="1">
    <citation type="journal article" date="2016" name="Front. Microbiol.">
        <title>Comprehensive Phylogenetic Analysis of Bovine Non-aureus Staphylococci Species Based on Whole-Genome Sequencing.</title>
        <authorList>
            <person name="Naushad S."/>
            <person name="Barkema H.W."/>
            <person name="Luby C."/>
            <person name="Condas L.A."/>
            <person name="Nobrega D.B."/>
            <person name="Carson D.A."/>
            <person name="De Buck J."/>
        </authorList>
    </citation>
    <scope>NUCLEOTIDE SEQUENCE [LARGE SCALE GENOMIC DNA]</scope>
    <source>
        <strain evidence="8 10">SNUC 2204</strain>
    </source>
</reference>
<evidence type="ECO:0000313" key="8">
    <source>
        <dbReference type="EMBL" id="PTI30165.1"/>
    </source>
</evidence>
<feature type="transmembrane region" description="Helical" evidence="7">
    <location>
        <begin position="300"/>
        <end position="328"/>
    </location>
</feature>
<dbReference type="EMBL" id="PZFK01000007">
    <property type="protein sequence ID" value="PTI30165.1"/>
    <property type="molecule type" value="Genomic_DNA"/>
</dbReference>
<dbReference type="Proteomes" id="UP000627155">
    <property type="component" value="Chromosome"/>
</dbReference>
<feature type="transmembrane region" description="Helical" evidence="7">
    <location>
        <begin position="261"/>
        <end position="280"/>
    </location>
</feature>
<dbReference type="EMBL" id="CP069486">
    <property type="protein sequence ID" value="QRO85230.1"/>
    <property type="molecule type" value="Genomic_DNA"/>
</dbReference>
<dbReference type="OrthoDB" id="2416742at2"/>
<evidence type="ECO:0000313" key="10">
    <source>
        <dbReference type="Proteomes" id="UP000241209"/>
    </source>
</evidence>
<sequence>MDYQYIGITVLWLFLYSYIIIGAIDFGAGFFAFHAKLTKQDHIINNLISRYLNPVWEVTNVFFVFFFVGIVGFFPDSAYYFGSTLLIPGSVALILLSIRGSFYAFENYGQDSKLSWLFLYGATGLLIPASFSTILTIAEGGYITETSKGVHLEWLDLLLSPYAWSVVFLAIISVLYISSGFLTYYANKAKDTEAYHLLRQWFLIWAVPMIIICQFVFLSLRQHNEDHFNNAVGSFWWLFGLSVVFFIIAVALIYFKKAHGLAFIMILLQFGTAFFGYGLSKLPYLLDPFINIDKAVVNDQMALSLVIVFILGLLLLVPSLILLLRLFIFDADYVKGKKK</sequence>
<keyword evidence="4 7" id="KW-0812">Transmembrane</keyword>
<dbReference type="Proteomes" id="UP000241209">
    <property type="component" value="Unassembled WGS sequence"/>
</dbReference>
<evidence type="ECO:0000256" key="3">
    <source>
        <dbReference type="ARBA" id="ARBA00022475"/>
    </source>
</evidence>
<dbReference type="Pfam" id="PF02322">
    <property type="entry name" value="Cyt_bd_oxida_II"/>
    <property type="match status" value="1"/>
</dbReference>
<dbReference type="STRING" id="1167632.GCA_000286335_00587"/>
<evidence type="ECO:0000256" key="6">
    <source>
        <dbReference type="ARBA" id="ARBA00023136"/>
    </source>
</evidence>
<protein>
    <submittedName>
        <fullName evidence="8 9">Cytochrome D Ubiquinol oxidase subunit II</fullName>
    </submittedName>
</protein>
<evidence type="ECO:0000313" key="11">
    <source>
        <dbReference type="Proteomes" id="UP000627155"/>
    </source>
</evidence>
<organism evidence="8 10">
    <name type="scientific">Mammaliicoccus vitulinus</name>
    <dbReference type="NCBI Taxonomy" id="71237"/>
    <lineage>
        <taxon>Bacteria</taxon>
        <taxon>Bacillati</taxon>
        <taxon>Bacillota</taxon>
        <taxon>Bacilli</taxon>
        <taxon>Bacillales</taxon>
        <taxon>Staphylococcaceae</taxon>
        <taxon>Mammaliicoccus</taxon>
    </lineage>
</organism>
<evidence type="ECO:0000256" key="1">
    <source>
        <dbReference type="ARBA" id="ARBA00004651"/>
    </source>
</evidence>
<evidence type="ECO:0000313" key="9">
    <source>
        <dbReference type="EMBL" id="QRO85230.1"/>
    </source>
</evidence>
<gene>
    <name evidence="8" type="ORF">BU072_04510</name>
    <name evidence="9" type="ORF">I6J37_00560</name>
</gene>
<name>A0A2T4PUR5_9STAP</name>
<dbReference type="RefSeq" id="WP_016911297.1">
    <property type="nucleotide sequence ID" value="NZ_CAURAE010000019.1"/>
</dbReference>
<reference evidence="9 11" key="3">
    <citation type="submission" date="2021-02" db="EMBL/GenBank/DDBJ databases">
        <title>FDA dAtabase for Regulatory Grade micrObial Sequences (FDA-ARGOS): Supporting development and validation of Infectious Disease Dx tests.</title>
        <authorList>
            <person name="Sproer C."/>
            <person name="Gronow S."/>
            <person name="Severitt S."/>
            <person name="Schroder I."/>
            <person name="Tallon L."/>
            <person name="Sadzewicz L."/>
            <person name="Zhao X."/>
            <person name="Boylan J."/>
            <person name="Ott S."/>
            <person name="Bowen H."/>
            <person name="Vavikolanu K."/>
            <person name="Mehta A."/>
            <person name="Aluvathingal J."/>
            <person name="Nadendla S."/>
            <person name="Lowell S."/>
            <person name="Myers T."/>
            <person name="Yan Y."/>
            <person name="Sichtig H."/>
        </authorList>
    </citation>
    <scope>NUCLEOTIDE SEQUENCE [LARGE SCALE GENOMIC DNA]</scope>
    <source>
        <strain evidence="9 11">FDAARGOS_1207</strain>
    </source>
</reference>
<feature type="transmembrane region" description="Helical" evidence="7">
    <location>
        <begin position="198"/>
        <end position="220"/>
    </location>
</feature>
<keyword evidence="6 7" id="KW-0472">Membrane</keyword>
<evidence type="ECO:0000256" key="5">
    <source>
        <dbReference type="ARBA" id="ARBA00022989"/>
    </source>
</evidence>
<comment type="subcellular location">
    <subcellularLocation>
        <location evidence="1">Cell membrane</location>
        <topology evidence="1">Multi-pass membrane protein</topology>
    </subcellularLocation>
</comment>
<feature type="transmembrane region" description="Helical" evidence="7">
    <location>
        <begin position="235"/>
        <end position="254"/>
    </location>
</feature>
<proteinExistence type="inferred from homology"/>
<keyword evidence="5 7" id="KW-1133">Transmembrane helix</keyword>
<reference evidence="8" key="2">
    <citation type="submission" date="2018-03" db="EMBL/GenBank/DDBJ databases">
        <authorList>
            <person name="Keele B.F."/>
        </authorList>
    </citation>
    <scope>NUCLEOTIDE SEQUENCE</scope>
    <source>
        <strain evidence="8">SNUC 2204</strain>
    </source>
</reference>
<dbReference type="AlphaFoldDB" id="A0A2T4PUR5"/>
<feature type="transmembrane region" description="Helical" evidence="7">
    <location>
        <begin position="117"/>
        <end position="142"/>
    </location>
</feature>
<comment type="similarity">
    <text evidence="2">Belongs to the cytochrome ubiquinol oxidase subunit 2 family.</text>
</comment>
<accession>A0A2T4PUR5</accession>
<keyword evidence="11" id="KW-1185">Reference proteome</keyword>
<feature type="transmembrane region" description="Helical" evidence="7">
    <location>
        <begin position="80"/>
        <end position="105"/>
    </location>
</feature>
<evidence type="ECO:0000256" key="2">
    <source>
        <dbReference type="ARBA" id="ARBA00007543"/>
    </source>
</evidence>